<reference evidence="2 3" key="1">
    <citation type="submission" date="2016-10" db="EMBL/GenBank/DDBJ databases">
        <title>Draft Genome Sequence of Rhizobacteria Flavobacterium johnsoniae CI04.</title>
        <authorList>
            <person name="Bravo J.I."/>
            <person name="Lozano G.L."/>
            <person name="Handelsman J."/>
        </authorList>
    </citation>
    <scope>NUCLEOTIDE SEQUENCE [LARGE SCALE GENOMIC DNA]</scope>
    <source>
        <strain evidence="2 3">CI04</strain>
    </source>
</reference>
<comment type="caution">
    <text evidence="2">The sequence shown here is derived from an EMBL/GenBank/DDBJ whole genome shotgun (WGS) entry which is preliminary data.</text>
</comment>
<keyword evidence="3" id="KW-1185">Reference proteome</keyword>
<feature type="compositionally biased region" description="Basic and acidic residues" evidence="1">
    <location>
        <begin position="72"/>
        <end position="96"/>
    </location>
</feature>
<dbReference type="AlphaFoldDB" id="A0A1J7CKG0"/>
<name>A0A1J7CKG0_FLAJO</name>
<dbReference type="EMBL" id="MLFK01000006">
    <property type="protein sequence ID" value="OIV42056.1"/>
    <property type="molecule type" value="Genomic_DNA"/>
</dbReference>
<sequence length="130" mass="15556">MRTIIKPEDFPIEMNEENIEILARMKLNYPPPIKFPPSTEWRAVLPLLSESDKILISNKINQIQKEIDKQRWESLTHEEQEEEKHSIEKSLKEGPEVYRGNILQQEWDSIDIEKKEKEKKEKEGKDEKEE</sequence>
<gene>
    <name evidence="2" type="ORF">BKM63_10410</name>
</gene>
<evidence type="ECO:0000313" key="2">
    <source>
        <dbReference type="EMBL" id="OIV42056.1"/>
    </source>
</evidence>
<proteinExistence type="predicted"/>
<dbReference type="Proteomes" id="UP000182826">
    <property type="component" value="Unassembled WGS sequence"/>
</dbReference>
<protein>
    <submittedName>
        <fullName evidence="2">Uncharacterized protein</fullName>
    </submittedName>
</protein>
<evidence type="ECO:0000313" key="3">
    <source>
        <dbReference type="Proteomes" id="UP000182826"/>
    </source>
</evidence>
<feature type="region of interest" description="Disordered" evidence="1">
    <location>
        <begin position="72"/>
        <end position="130"/>
    </location>
</feature>
<dbReference type="OrthoDB" id="1354447at2"/>
<organism evidence="2 3">
    <name type="scientific">Flavobacterium johnsoniae</name>
    <name type="common">Cytophaga johnsonae</name>
    <dbReference type="NCBI Taxonomy" id="986"/>
    <lineage>
        <taxon>Bacteria</taxon>
        <taxon>Pseudomonadati</taxon>
        <taxon>Bacteroidota</taxon>
        <taxon>Flavobacteriia</taxon>
        <taxon>Flavobacteriales</taxon>
        <taxon>Flavobacteriaceae</taxon>
        <taxon>Flavobacterium</taxon>
    </lineage>
</organism>
<accession>A0A1J7CKG0</accession>
<dbReference type="RefSeq" id="WP_071636546.1">
    <property type="nucleotide sequence ID" value="NZ_MLFK01000006.1"/>
</dbReference>
<evidence type="ECO:0000256" key="1">
    <source>
        <dbReference type="SAM" id="MobiDB-lite"/>
    </source>
</evidence>
<feature type="compositionally biased region" description="Basic and acidic residues" evidence="1">
    <location>
        <begin position="111"/>
        <end position="130"/>
    </location>
</feature>